<name>A0AAD6S2F6_9AGAR</name>
<gene>
    <name evidence="2" type="ORF">C8F04DRAFT_1243063</name>
</gene>
<keyword evidence="1" id="KW-0472">Membrane</keyword>
<evidence type="ECO:0000256" key="1">
    <source>
        <dbReference type="SAM" id="Phobius"/>
    </source>
</evidence>
<keyword evidence="1" id="KW-1133">Transmembrane helix</keyword>
<evidence type="ECO:0000313" key="3">
    <source>
        <dbReference type="Proteomes" id="UP001218188"/>
    </source>
</evidence>
<evidence type="ECO:0000313" key="2">
    <source>
        <dbReference type="EMBL" id="KAJ7018670.1"/>
    </source>
</evidence>
<proteinExistence type="predicted"/>
<feature type="transmembrane region" description="Helical" evidence="1">
    <location>
        <begin position="43"/>
        <end position="64"/>
    </location>
</feature>
<protein>
    <submittedName>
        <fullName evidence="2">Uncharacterized protein</fullName>
    </submittedName>
</protein>
<dbReference type="AlphaFoldDB" id="A0AAD6S2F6"/>
<feature type="transmembrane region" description="Helical" evidence="1">
    <location>
        <begin position="85"/>
        <end position="110"/>
    </location>
</feature>
<feature type="non-terminal residue" evidence="2">
    <location>
        <position position="204"/>
    </location>
</feature>
<dbReference type="Proteomes" id="UP001218188">
    <property type="component" value="Unassembled WGS sequence"/>
</dbReference>
<feature type="transmembrane region" description="Helical" evidence="1">
    <location>
        <begin position="130"/>
        <end position="149"/>
    </location>
</feature>
<dbReference type="EMBL" id="JARJCM010000327">
    <property type="protein sequence ID" value="KAJ7018670.1"/>
    <property type="molecule type" value="Genomic_DNA"/>
</dbReference>
<accession>A0AAD6S2F6</accession>
<sequence>MTALNGVESTNSLRLSSAMSSCNPVFPHSTHLLVDPLWPWSSFPISFLQAAGGIGGGLATYLSSNQDHDHNRIIFGLSETQLQIFSLRLLFIEYNTLSMVIAVLSLVFFYGAPNTTFKFFICPTMVLAKLYFNNLLVTFNNCAFVRNIGKSRPICSNSQSNTKMLFFSADLGLVLTVIYDGNAAGATSINSFINGFKDPSQHQQ</sequence>
<comment type="caution">
    <text evidence="2">The sequence shown here is derived from an EMBL/GenBank/DDBJ whole genome shotgun (WGS) entry which is preliminary data.</text>
</comment>
<keyword evidence="3" id="KW-1185">Reference proteome</keyword>
<organism evidence="2 3">
    <name type="scientific">Mycena alexandri</name>
    <dbReference type="NCBI Taxonomy" id="1745969"/>
    <lineage>
        <taxon>Eukaryota</taxon>
        <taxon>Fungi</taxon>
        <taxon>Dikarya</taxon>
        <taxon>Basidiomycota</taxon>
        <taxon>Agaricomycotina</taxon>
        <taxon>Agaricomycetes</taxon>
        <taxon>Agaricomycetidae</taxon>
        <taxon>Agaricales</taxon>
        <taxon>Marasmiineae</taxon>
        <taxon>Mycenaceae</taxon>
        <taxon>Mycena</taxon>
    </lineage>
</organism>
<keyword evidence="1" id="KW-0812">Transmembrane</keyword>
<reference evidence="2" key="1">
    <citation type="submission" date="2023-03" db="EMBL/GenBank/DDBJ databases">
        <title>Massive genome expansion in bonnet fungi (Mycena s.s.) driven by repeated elements and novel gene families across ecological guilds.</title>
        <authorList>
            <consortium name="Lawrence Berkeley National Laboratory"/>
            <person name="Harder C.B."/>
            <person name="Miyauchi S."/>
            <person name="Viragh M."/>
            <person name="Kuo A."/>
            <person name="Thoen E."/>
            <person name="Andreopoulos B."/>
            <person name="Lu D."/>
            <person name="Skrede I."/>
            <person name="Drula E."/>
            <person name="Henrissat B."/>
            <person name="Morin E."/>
            <person name="Kohler A."/>
            <person name="Barry K."/>
            <person name="LaButti K."/>
            <person name="Morin E."/>
            <person name="Salamov A."/>
            <person name="Lipzen A."/>
            <person name="Mereny Z."/>
            <person name="Hegedus B."/>
            <person name="Baldrian P."/>
            <person name="Stursova M."/>
            <person name="Weitz H."/>
            <person name="Taylor A."/>
            <person name="Grigoriev I.V."/>
            <person name="Nagy L.G."/>
            <person name="Martin F."/>
            <person name="Kauserud H."/>
        </authorList>
    </citation>
    <scope>NUCLEOTIDE SEQUENCE</scope>
    <source>
        <strain evidence="2">CBHHK200</strain>
    </source>
</reference>